<keyword evidence="4" id="KW-1185">Reference proteome</keyword>
<reference evidence="3 4" key="1">
    <citation type="submission" date="2020-02" db="EMBL/GenBank/DDBJ databases">
        <title>Acidophilic actinobacteria isolated from forest soil.</title>
        <authorList>
            <person name="Golinska P."/>
        </authorList>
    </citation>
    <scope>NUCLEOTIDE SEQUENCE [LARGE SCALE GENOMIC DNA]</scope>
    <source>
        <strain evidence="3 4">NL8</strain>
    </source>
</reference>
<protein>
    <recommendedName>
        <fullName evidence="5">Lipoprotein</fullName>
    </recommendedName>
</protein>
<dbReference type="EMBL" id="JAAFYZ010000248">
    <property type="protein sequence ID" value="MBS2553352.1"/>
    <property type="molecule type" value="Genomic_DNA"/>
</dbReference>
<feature type="signal peptide" evidence="2">
    <location>
        <begin position="1"/>
        <end position="20"/>
    </location>
</feature>
<feature type="compositionally biased region" description="Polar residues" evidence="1">
    <location>
        <begin position="179"/>
        <end position="191"/>
    </location>
</feature>
<accession>A0ABS5L547</accession>
<dbReference type="RefSeq" id="WP_212019805.1">
    <property type="nucleotide sequence ID" value="NZ_JAAFYZ010000248.1"/>
</dbReference>
<gene>
    <name evidence="3" type="ORF">KGQ19_41510</name>
</gene>
<feature type="compositionally biased region" description="Low complexity" evidence="1">
    <location>
        <begin position="32"/>
        <end position="55"/>
    </location>
</feature>
<sequence length="191" mass="18556">MTGRLRASVIPGLLASTALALTACASQGTIAASASGGTTAPGTSGSSTPAPATSGGAPGSVGGSQDSAAPSTPAGGSSPSTESSAALASSIKSLNDTWTDPGCKTALAGFSGYLFAQQAGLLQGVAALPGAIQQVRAGSSQTRKPQAAVAMNRMVNDMTAMQNQAKQGQKPSPGPLKSDFQTMGTVCSQQP</sequence>
<dbReference type="Proteomes" id="UP000730482">
    <property type="component" value="Unassembled WGS sequence"/>
</dbReference>
<name>A0ABS5L547_9ACTN</name>
<evidence type="ECO:0008006" key="5">
    <source>
        <dbReference type="Google" id="ProtNLM"/>
    </source>
</evidence>
<dbReference type="PROSITE" id="PS51257">
    <property type="entry name" value="PROKAR_LIPOPROTEIN"/>
    <property type="match status" value="1"/>
</dbReference>
<evidence type="ECO:0000313" key="4">
    <source>
        <dbReference type="Proteomes" id="UP000730482"/>
    </source>
</evidence>
<keyword evidence="2" id="KW-0732">Signal</keyword>
<proteinExistence type="predicted"/>
<evidence type="ECO:0000256" key="1">
    <source>
        <dbReference type="SAM" id="MobiDB-lite"/>
    </source>
</evidence>
<organism evidence="3 4">
    <name type="scientific">Catenulispora pinistramenti</name>
    <dbReference type="NCBI Taxonomy" id="2705254"/>
    <lineage>
        <taxon>Bacteria</taxon>
        <taxon>Bacillati</taxon>
        <taxon>Actinomycetota</taxon>
        <taxon>Actinomycetes</taxon>
        <taxon>Catenulisporales</taxon>
        <taxon>Catenulisporaceae</taxon>
        <taxon>Catenulispora</taxon>
    </lineage>
</organism>
<feature type="region of interest" description="Disordered" evidence="1">
    <location>
        <begin position="162"/>
        <end position="191"/>
    </location>
</feature>
<feature type="chain" id="PRO_5045206181" description="Lipoprotein" evidence="2">
    <location>
        <begin position="21"/>
        <end position="191"/>
    </location>
</feature>
<evidence type="ECO:0000256" key="2">
    <source>
        <dbReference type="SAM" id="SignalP"/>
    </source>
</evidence>
<evidence type="ECO:0000313" key="3">
    <source>
        <dbReference type="EMBL" id="MBS2553352.1"/>
    </source>
</evidence>
<feature type="region of interest" description="Disordered" evidence="1">
    <location>
        <begin position="32"/>
        <end position="84"/>
    </location>
</feature>
<comment type="caution">
    <text evidence="3">The sequence shown here is derived from an EMBL/GenBank/DDBJ whole genome shotgun (WGS) entry which is preliminary data.</text>
</comment>
<feature type="compositionally biased region" description="Low complexity" evidence="1">
    <location>
        <begin position="63"/>
        <end position="84"/>
    </location>
</feature>